<evidence type="ECO:0000256" key="6">
    <source>
        <dbReference type="ARBA" id="ARBA00022692"/>
    </source>
</evidence>
<evidence type="ECO:0000256" key="12">
    <source>
        <dbReference type="ARBA" id="ARBA00023136"/>
    </source>
</evidence>
<evidence type="ECO:0000256" key="8">
    <source>
        <dbReference type="ARBA" id="ARBA00022989"/>
    </source>
</evidence>
<evidence type="ECO:0000256" key="5">
    <source>
        <dbReference type="ARBA" id="ARBA00022617"/>
    </source>
</evidence>
<dbReference type="GO" id="GO:0005506">
    <property type="term" value="F:iron ion binding"/>
    <property type="evidence" value="ECO:0007669"/>
    <property type="project" value="InterPro"/>
</dbReference>
<dbReference type="PRINTS" id="PR00385">
    <property type="entry name" value="P450"/>
</dbReference>
<keyword evidence="8 15" id="KW-1133">Transmembrane helix</keyword>
<dbReference type="OrthoDB" id="2789670at2759"/>
<evidence type="ECO:0000256" key="14">
    <source>
        <dbReference type="RuleBase" id="RU000461"/>
    </source>
</evidence>
<evidence type="ECO:0000256" key="2">
    <source>
        <dbReference type="ARBA" id="ARBA00004167"/>
    </source>
</evidence>
<comment type="cofactor">
    <cofactor evidence="1 13">
        <name>heme</name>
        <dbReference type="ChEBI" id="CHEBI:30413"/>
    </cofactor>
</comment>
<dbReference type="AlphaFoldDB" id="A0A401GKS1"/>
<evidence type="ECO:0000256" key="15">
    <source>
        <dbReference type="SAM" id="Phobius"/>
    </source>
</evidence>
<evidence type="ECO:0000256" key="11">
    <source>
        <dbReference type="ARBA" id="ARBA00023033"/>
    </source>
</evidence>
<keyword evidence="5 13" id="KW-0349">Heme</keyword>
<dbReference type="Pfam" id="PF00067">
    <property type="entry name" value="p450"/>
    <property type="match status" value="1"/>
</dbReference>
<reference evidence="16 17" key="1">
    <citation type="journal article" date="2018" name="Sci. Rep.">
        <title>Genome sequence of the cauliflower mushroom Sparassis crispa (Hanabiratake) and its association with beneficial usage.</title>
        <authorList>
            <person name="Kiyama R."/>
            <person name="Furutani Y."/>
            <person name="Kawaguchi K."/>
            <person name="Nakanishi T."/>
        </authorList>
    </citation>
    <scope>NUCLEOTIDE SEQUENCE [LARGE SCALE GENOMIC DNA]</scope>
</reference>
<keyword evidence="6 15" id="KW-0812">Transmembrane</keyword>
<dbReference type="RefSeq" id="XP_027613684.1">
    <property type="nucleotide sequence ID" value="XM_027757883.1"/>
</dbReference>
<dbReference type="Gene3D" id="1.10.630.10">
    <property type="entry name" value="Cytochrome P450"/>
    <property type="match status" value="1"/>
</dbReference>
<sequence length="509" mass="57210">MYHSLASALLILYLVATFFVLIKFALHRRLRRPLPPGPLGLPIIGNVLQIPQNVSMWLTFAYWGRRYGDIVHLSMLGRSTILLSSPTAIHELLKNRSAIYSDRPHTIMACELVGWQEFLPLSPYGERSRQFRKVMSSVMGPRNAEKLHSMQEQNAHRFASRLQESPAKVRSHIRWLIANTAIKVITGFDVETLDDPLVQLADKAVFEFGLATTPGAHLVDMIPILKYMPSWFPGAGFKAQAKAWRETVNHVRDDAYGLVKEHVAQDSAAPSLLTSLLQNNVHPDPQLESIYRHISGTAYTAAVDTTVAGIEWFFLAMTLHPDVQRKAQAEVDGVIETGRLPSFSDRPKLPYVEALIKEVYRWNPVAPLGLPHRLTRDDVYEGYHIPAGSTVIANIWAVFHDPVLYSEPSDFNPDRFFNRKSNFLNPDPRSFAFGFGRRLCPGMHLADDMLFITVVTTLAAFNIEKAVDRDGRPITPVVHCENGVVSAPGPFECRVTPRSAEMMNLREDA</sequence>
<gene>
    <name evidence="16" type="ORF">SCP_0411560</name>
</gene>
<dbReference type="EMBL" id="BFAD01000004">
    <property type="protein sequence ID" value="GBE82771.1"/>
    <property type="molecule type" value="Genomic_DNA"/>
</dbReference>
<keyword evidence="11 14" id="KW-0503">Monooxygenase</keyword>
<evidence type="ECO:0000256" key="3">
    <source>
        <dbReference type="ARBA" id="ARBA00005179"/>
    </source>
</evidence>
<dbReference type="PANTHER" id="PTHR46300:SF7">
    <property type="entry name" value="P450, PUTATIVE (EUROFUNG)-RELATED"/>
    <property type="match status" value="1"/>
</dbReference>
<dbReference type="STRING" id="139825.A0A401GKS1"/>
<comment type="subcellular location">
    <subcellularLocation>
        <location evidence="2">Membrane</location>
        <topology evidence="2">Single-pass membrane protein</topology>
    </subcellularLocation>
</comment>
<keyword evidence="17" id="KW-1185">Reference proteome</keyword>
<keyword evidence="9 14" id="KW-0560">Oxidoreductase</keyword>
<dbReference type="InterPro" id="IPR017972">
    <property type="entry name" value="Cyt_P450_CS"/>
</dbReference>
<dbReference type="Proteomes" id="UP000287166">
    <property type="component" value="Unassembled WGS sequence"/>
</dbReference>
<name>A0A401GKS1_9APHY</name>
<dbReference type="GO" id="GO:0020037">
    <property type="term" value="F:heme binding"/>
    <property type="evidence" value="ECO:0007669"/>
    <property type="project" value="InterPro"/>
</dbReference>
<dbReference type="CDD" id="cd11065">
    <property type="entry name" value="CYP64-like"/>
    <property type="match status" value="1"/>
</dbReference>
<evidence type="ECO:0000256" key="1">
    <source>
        <dbReference type="ARBA" id="ARBA00001971"/>
    </source>
</evidence>
<dbReference type="PRINTS" id="PR00463">
    <property type="entry name" value="EP450I"/>
</dbReference>
<comment type="caution">
    <text evidence="16">The sequence shown here is derived from an EMBL/GenBank/DDBJ whole genome shotgun (WGS) entry which is preliminary data.</text>
</comment>
<evidence type="ECO:0000256" key="7">
    <source>
        <dbReference type="ARBA" id="ARBA00022723"/>
    </source>
</evidence>
<comment type="similarity">
    <text evidence="4 14">Belongs to the cytochrome P450 family.</text>
</comment>
<evidence type="ECO:0000256" key="4">
    <source>
        <dbReference type="ARBA" id="ARBA00010617"/>
    </source>
</evidence>
<protein>
    <submittedName>
        <fullName evidence="16">Multifunctional cytochrome P450 monooxygenase af510</fullName>
    </submittedName>
</protein>
<dbReference type="SUPFAM" id="SSF48264">
    <property type="entry name" value="Cytochrome P450"/>
    <property type="match status" value="1"/>
</dbReference>
<dbReference type="InterPro" id="IPR002401">
    <property type="entry name" value="Cyt_P450_E_grp-I"/>
</dbReference>
<feature type="transmembrane region" description="Helical" evidence="15">
    <location>
        <begin position="6"/>
        <end position="26"/>
    </location>
</feature>
<dbReference type="GO" id="GO:0016020">
    <property type="term" value="C:membrane"/>
    <property type="evidence" value="ECO:0007669"/>
    <property type="project" value="UniProtKB-SubCell"/>
</dbReference>
<keyword evidence="12 15" id="KW-0472">Membrane</keyword>
<dbReference type="GO" id="GO:0004497">
    <property type="term" value="F:monooxygenase activity"/>
    <property type="evidence" value="ECO:0007669"/>
    <property type="project" value="UniProtKB-KW"/>
</dbReference>
<keyword evidence="7 13" id="KW-0479">Metal-binding</keyword>
<dbReference type="PANTHER" id="PTHR46300">
    <property type="entry name" value="P450, PUTATIVE (EUROFUNG)-RELATED-RELATED"/>
    <property type="match status" value="1"/>
</dbReference>
<comment type="pathway">
    <text evidence="3">Secondary metabolite biosynthesis.</text>
</comment>
<evidence type="ECO:0000313" key="16">
    <source>
        <dbReference type="EMBL" id="GBE82771.1"/>
    </source>
</evidence>
<evidence type="ECO:0000313" key="17">
    <source>
        <dbReference type="Proteomes" id="UP000287166"/>
    </source>
</evidence>
<dbReference type="GeneID" id="38779688"/>
<dbReference type="InParanoid" id="A0A401GKS1"/>
<evidence type="ECO:0000256" key="13">
    <source>
        <dbReference type="PIRSR" id="PIRSR602401-1"/>
    </source>
</evidence>
<keyword evidence="10 13" id="KW-0408">Iron</keyword>
<evidence type="ECO:0000256" key="10">
    <source>
        <dbReference type="ARBA" id="ARBA00023004"/>
    </source>
</evidence>
<evidence type="ECO:0000256" key="9">
    <source>
        <dbReference type="ARBA" id="ARBA00023002"/>
    </source>
</evidence>
<dbReference type="PROSITE" id="PS00086">
    <property type="entry name" value="CYTOCHROME_P450"/>
    <property type="match status" value="1"/>
</dbReference>
<dbReference type="InterPro" id="IPR001128">
    <property type="entry name" value="Cyt_P450"/>
</dbReference>
<dbReference type="InterPro" id="IPR050364">
    <property type="entry name" value="Cytochrome_P450_fung"/>
</dbReference>
<dbReference type="GO" id="GO:0016705">
    <property type="term" value="F:oxidoreductase activity, acting on paired donors, with incorporation or reduction of molecular oxygen"/>
    <property type="evidence" value="ECO:0007669"/>
    <property type="project" value="InterPro"/>
</dbReference>
<proteinExistence type="inferred from homology"/>
<accession>A0A401GKS1</accession>
<organism evidence="16 17">
    <name type="scientific">Sparassis crispa</name>
    <dbReference type="NCBI Taxonomy" id="139825"/>
    <lineage>
        <taxon>Eukaryota</taxon>
        <taxon>Fungi</taxon>
        <taxon>Dikarya</taxon>
        <taxon>Basidiomycota</taxon>
        <taxon>Agaricomycotina</taxon>
        <taxon>Agaricomycetes</taxon>
        <taxon>Polyporales</taxon>
        <taxon>Sparassidaceae</taxon>
        <taxon>Sparassis</taxon>
    </lineage>
</organism>
<dbReference type="InterPro" id="IPR036396">
    <property type="entry name" value="Cyt_P450_sf"/>
</dbReference>
<feature type="binding site" description="axial binding residue" evidence="13">
    <location>
        <position position="440"/>
    </location>
    <ligand>
        <name>heme</name>
        <dbReference type="ChEBI" id="CHEBI:30413"/>
    </ligand>
    <ligandPart>
        <name>Fe</name>
        <dbReference type="ChEBI" id="CHEBI:18248"/>
    </ligandPart>
</feature>